<dbReference type="GO" id="GO:0005524">
    <property type="term" value="F:ATP binding"/>
    <property type="evidence" value="ECO:0007669"/>
    <property type="project" value="InterPro"/>
</dbReference>
<dbReference type="SMART" id="SM00863">
    <property type="entry name" value="tRNA_SAD"/>
    <property type="match status" value="1"/>
</dbReference>
<evidence type="ECO:0000256" key="3">
    <source>
        <dbReference type="ARBA" id="ARBA00008429"/>
    </source>
</evidence>
<dbReference type="InterPro" id="IPR051335">
    <property type="entry name" value="Alanyl-tRNA_Editing_Enzymes"/>
</dbReference>
<dbReference type="Gene3D" id="3.30.980.10">
    <property type="entry name" value="Threonyl-trna Synthetase, Chain A, domain 2"/>
    <property type="match status" value="1"/>
</dbReference>
<keyword evidence="4" id="KW-0479">Metal-binding</keyword>
<evidence type="ECO:0000313" key="7">
    <source>
        <dbReference type="EMBL" id="CAD8666087.1"/>
    </source>
</evidence>
<dbReference type="GO" id="GO:0004813">
    <property type="term" value="F:alanine-tRNA ligase activity"/>
    <property type="evidence" value="ECO:0007669"/>
    <property type="project" value="InterPro"/>
</dbReference>
<dbReference type="GO" id="GO:0003676">
    <property type="term" value="F:nucleic acid binding"/>
    <property type="evidence" value="ECO:0007669"/>
    <property type="project" value="InterPro"/>
</dbReference>
<dbReference type="Pfam" id="PF07973">
    <property type="entry name" value="tRNA_SAD"/>
    <property type="match status" value="1"/>
</dbReference>
<dbReference type="GO" id="GO:0006419">
    <property type="term" value="P:alanyl-tRNA aminoacylation"/>
    <property type="evidence" value="ECO:0007669"/>
    <property type="project" value="InterPro"/>
</dbReference>
<dbReference type="PANTHER" id="PTHR43462:SF1">
    <property type="entry name" value="ALANYL-TRNA EDITING PROTEIN AARSD1"/>
    <property type="match status" value="1"/>
</dbReference>
<dbReference type="SUPFAM" id="SSF55186">
    <property type="entry name" value="ThrRS/AlaRS common domain"/>
    <property type="match status" value="1"/>
</dbReference>
<dbReference type="InterPro" id="IPR009000">
    <property type="entry name" value="Transl_B-barrel_sf"/>
</dbReference>
<dbReference type="GO" id="GO:0005737">
    <property type="term" value="C:cytoplasm"/>
    <property type="evidence" value="ECO:0007669"/>
    <property type="project" value="UniProtKB-SubCell"/>
</dbReference>
<reference evidence="7" key="1">
    <citation type="submission" date="2021-01" db="EMBL/GenBank/DDBJ databases">
        <authorList>
            <person name="Corre E."/>
            <person name="Pelletier E."/>
            <person name="Niang G."/>
            <person name="Scheremetjew M."/>
            <person name="Finn R."/>
            <person name="Kale V."/>
            <person name="Holt S."/>
            <person name="Cochrane G."/>
            <person name="Meng A."/>
            <person name="Brown T."/>
            <person name="Cohen L."/>
        </authorList>
    </citation>
    <scope>NUCLEOTIDE SEQUENCE</scope>
    <source>
        <strain evidence="7">CCMP722</strain>
    </source>
</reference>
<evidence type="ECO:0000256" key="1">
    <source>
        <dbReference type="ARBA" id="ARBA00001947"/>
    </source>
</evidence>
<evidence type="ECO:0000256" key="4">
    <source>
        <dbReference type="ARBA" id="ARBA00022723"/>
    </source>
</evidence>
<protein>
    <recommendedName>
        <fullName evidence="6">Alanyl-transfer RNA synthetases family profile domain-containing protein</fullName>
    </recommendedName>
</protein>
<proteinExistence type="inferred from homology"/>
<name>A0A7S0WG47_9CHLO</name>
<evidence type="ECO:0000256" key="2">
    <source>
        <dbReference type="ARBA" id="ARBA00004496"/>
    </source>
</evidence>
<dbReference type="InterPro" id="IPR018165">
    <property type="entry name" value="Ala-tRNA-synth_IIc_core"/>
</dbReference>
<keyword evidence="5" id="KW-0862">Zinc</keyword>
<organism evidence="7">
    <name type="scientific">Pyramimonas obovata</name>
    <dbReference type="NCBI Taxonomy" id="1411642"/>
    <lineage>
        <taxon>Eukaryota</taxon>
        <taxon>Viridiplantae</taxon>
        <taxon>Chlorophyta</taxon>
        <taxon>Pyramimonadophyceae</taxon>
        <taxon>Pyramimonadales</taxon>
        <taxon>Pyramimonadaceae</taxon>
        <taxon>Pyramimonas</taxon>
        <taxon>Pyramimonas incertae sedis</taxon>
    </lineage>
</organism>
<feature type="domain" description="Alanyl-transfer RNA synthetases family profile" evidence="6">
    <location>
        <begin position="58"/>
        <end position="261"/>
    </location>
</feature>
<dbReference type="GO" id="GO:0046872">
    <property type="term" value="F:metal ion binding"/>
    <property type="evidence" value="ECO:0007669"/>
    <property type="project" value="UniProtKB-KW"/>
</dbReference>
<comment type="subcellular location">
    <subcellularLocation>
        <location evidence="2">Cytoplasm</location>
    </subcellularLocation>
</comment>
<comment type="similarity">
    <text evidence="3">Belongs to the class-II aminoacyl-tRNA synthetase family. Alax-L subfamily.</text>
</comment>
<dbReference type="InterPro" id="IPR012947">
    <property type="entry name" value="tRNA_SAD"/>
</dbReference>
<dbReference type="GO" id="GO:0002196">
    <property type="term" value="F:Ser-tRNA(Ala) deacylase activity"/>
    <property type="evidence" value="ECO:0007669"/>
    <property type="project" value="TreeGrafter"/>
</dbReference>
<sequence>MAHKDEDLIIESPSALAYQSDAYLRSVLATVLTCEPCLKQSSSKKSKQKDECESSWHVTLSDTVLYPEGGGQPSDYGTVNGVRVIRVETIKGACVHVCAEPLPVGSQVEVVVDWDRRFDHMQQHTGQHVLSAVADIVCCAPTISWELSAGYVNVDLAPEGEISAENVSAIEARANVEIRTARQVKSLELDGTVQNENPAHLRGKLPPVGTHKVVRLVEIEGLDVNACGGTHVRSTAELQLLKVIRVEKVKGSTRLIFAVGGRVLDMLQGCLVRQTKITSLLSSGPEGHVERIETLLRDKRSAGKRIDTLLGQVAELRGKELASELERSGSSVAVSHYEDEDLPFLQLVVDAAQKLKPDAVYFLSGGSSSNGGVFLLQGPPKVVEQVGKQSAEVIGGRGGGRNGKMQGKATKLDCISSVAPILEEAMQNLSI</sequence>
<dbReference type="AlphaFoldDB" id="A0A7S0WG47"/>
<dbReference type="InterPro" id="IPR018163">
    <property type="entry name" value="Thr/Ala-tRNA-synth_IIc_edit"/>
</dbReference>
<comment type="cofactor">
    <cofactor evidence="1">
        <name>Zn(2+)</name>
        <dbReference type="ChEBI" id="CHEBI:29105"/>
    </cofactor>
</comment>
<evidence type="ECO:0000259" key="6">
    <source>
        <dbReference type="PROSITE" id="PS50860"/>
    </source>
</evidence>
<dbReference type="Gene3D" id="2.40.30.130">
    <property type="match status" value="1"/>
</dbReference>
<evidence type="ECO:0000256" key="5">
    <source>
        <dbReference type="ARBA" id="ARBA00022833"/>
    </source>
</evidence>
<gene>
    <name evidence="7" type="ORF">POBO1169_LOCUS8480</name>
</gene>
<dbReference type="PANTHER" id="PTHR43462">
    <property type="entry name" value="ALANYL-TRNA EDITING PROTEIN"/>
    <property type="match status" value="1"/>
</dbReference>
<dbReference type="PROSITE" id="PS50860">
    <property type="entry name" value="AA_TRNA_LIGASE_II_ALA"/>
    <property type="match status" value="1"/>
</dbReference>
<dbReference type="EMBL" id="HBFA01016558">
    <property type="protein sequence ID" value="CAD8666087.1"/>
    <property type="molecule type" value="Transcribed_RNA"/>
</dbReference>
<dbReference type="SUPFAM" id="SSF50447">
    <property type="entry name" value="Translation proteins"/>
    <property type="match status" value="1"/>
</dbReference>
<accession>A0A7S0WG47</accession>